<gene>
    <name evidence="1" type="ORF">BI364_10225</name>
</gene>
<sequence length="63" mass="7086">MHIFILRYKDGPVSLERVVEATGRGRRDPAELLADLLREAGRQRCVLSCGIPRGQITAIQRLN</sequence>
<organism evidence="1 2">
    <name type="scientific">Acidihalobacter yilgarnensis</name>
    <dbReference type="NCBI Taxonomy" id="2819280"/>
    <lineage>
        <taxon>Bacteria</taxon>
        <taxon>Pseudomonadati</taxon>
        <taxon>Pseudomonadota</taxon>
        <taxon>Gammaproteobacteria</taxon>
        <taxon>Chromatiales</taxon>
        <taxon>Ectothiorhodospiraceae</taxon>
        <taxon>Acidihalobacter</taxon>
    </lineage>
</organism>
<keyword evidence="2" id="KW-1185">Reference proteome</keyword>
<accession>A0A1D8IP83</accession>
<name>A0A1D8IP83_9GAMM</name>
<dbReference type="KEGG" id="aprs:BI364_10225"/>
<reference evidence="2" key="1">
    <citation type="submission" date="2016-09" db="EMBL/GenBank/DDBJ databases">
        <title>Acidihalobacter prosperus F5.</title>
        <authorList>
            <person name="Khaleque H.N."/>
            <person name="Ramsay J.P."/>
            <person name="Kaksonen A.H."/>
            <person name="Boxall N.J."/>
            <person name="Watkin E.L.J."/>
        </authorList>
    </citation>
    <scope>NUCLEOTIDE SEQUENCE [LARGE SCALE GENOMIC DNA]</scope>
    <source>
        <strain evidence="2">F5</strain>
    </source>
</reference>
<proteinExistence type="predicted"/>
<evidence type="ECO:0000313" key="2">
    <source>
        <dbReference type="Proteomes" id="UP000095401"/>
    </source>
</evidence>
<dbReference type="Proteomes" id="UP000095401">
    <property type="component" value="Chromosome"/>
</dbReference>
<protein>
    <submittedName>
        <fullName evidence="1">Uncharacterized protein</fullName>
    </submittedName>
</protein>
<dbReference type="AlphaFoldDB" id="A0A1D8IP83"/>
<evidence type="ECO:0000313" key="1">
    <source>
        <dbReference type="EMBL" id="AOU98287.1"/>
    </source>
</evidence>
<dbReference type="EMBL" id="CP017415">
    <property type="protein sequence ID" value="AOU98287.1"/>
    <property type="molecule type" value="Genomic_DNA"/>
</dbReference>